<name>A0A6L2PTJ8_COPFO</name>
<dbReference type="GO" id="GO:0006882">
    <property type="term" value="P:intracellular zinc ion homeostasis"/>
    <property type="evidence" value="ECO:0007669"/>
    <property type="project" value="TreeGrafter"/>
</dbReference>
<proteinExistence type="inferred from homology"/>
<dbReference type="InParanoid" id="A0A6L2PTJ8"/>
<sequence length="222" mass="24166">MSAADGQFQRNYISEGTMWDVYKTFLIDYISDLWVAVVSLLPNFEYHPVLFSVIGSAIIGLSGVLPLLVIPIEEGANLKSGGGARSLRILLSFAVGCLLGDVFLHLLPEVWMEQQVTPVDPLVGQPSMNKGLWVLAGLLVFIVLEKVFTSMPGNVDIQNTSSNVNVKQEKKYILNNNVNGHVSGYANGHCANRRATSNTHDKKSSIGPNKCAPKKVHTCTVV</sequence>
<dbReference type="InterPro" id="IPR003689">
    <property type="entry name" value="ZIP"/>
</dbReference>
<reference evidence="8" key="1">
    <citation type="submission" date="2020-01" db="EMBL/GenBank/DDBJ databases">
        <title>Draft genome sequence of the Termite Coptotermes fromosanus.</title>
        <authorList>
            <person name="Itakura S."/>
            <person name="Yosikawa Y."/>
            <person name="Umezawa K."/>
        </authorList>
    </citation>
    <scope>NUCLEOTIDE SEQUENCE [LARGE SCALE GENOMIC DNA]</scope>
</reference>
<protein>
    <submittedName>
        <fullName evidence="7">Uncharacterized protein</fullName>
    </submittedName>
</protein>
<keyword evidence="3 6" id="KW-1133">Transmembrane helix</keyword>
<organism evidence="7 8">
    <name type="scientific">Coptotermes formosanus</name>
    <name type="common">Formosan subterranean termite</name>
    <dbReference type="NCBI Taxonomy" id="36987"/>
    <lineage>
        <taxon>Eukaryota</taxon>
        <taxon>Metazoa</taxon>
        <taxon>Ecdysozoa</taxon>
        <taxon>Arthropoda</taxon>
        <taxon>Hexapoda</taxon>
        <taxon>Insecta</taxon>
        <taxon>Pterygota</taxon>
        <taxon>Neoptera</taxon>
        <taxon>Polyneoptera</taxon>
        <taxon>Dictyoptera</taxon>
        <taxon>Blattodea</taxon>
        <taxon>Blattoidea</taxon>
        <taxon>Termitoidae</taxon>
        <taxon>Rhinotermitidae</taxon>
        <taxon>Coptotermes</taxon>
    </lineage>
</organism>
<evidence type="ECO:0000313" key="8">
    <source>
        <dbReference type="Proteomes" id="UP000502823"/>
    </source>
</evidence>
<dbReference type="GO" id="GO:0016020">
    <property type="term" value="C:membrane"/>
    <property type="evidence" value="ECO:0007669"/>
    <property type="project" value="UniProtKB-SubCell"/>
</dbReference>
<dbReference type="Pfam" id="PF02535">
    <property type="entry name" value="Zip"/>
    <property type="match status" value="1"/>
</dbReference>
<evidence type="ECO:0000256" key="3">
    <source>
        <dbReference type="ARBA" id="ARBA00022989"/>
    </source>
</evidence>
<keyword evidence="2 6" id="KW-0812">Transmembrane</keyword>
<comment type="similarity">
    <text evidence="5">Belongs to the ZIP transporter (TC 2.A.5) family. KE4/Catsup subfamily.</text>
</comment>
<evidence type="ECO:0000256" key="6">
    <source>
        <dbReference type="SAM" id="Phobius"/>
    </source>
</evidence>
<feature type="transmembrane region" description="Helical" evidence="6">
    <location>
        <begin position="49"/>
        <end position="69"/>
    </location>
</feature>
<dbReference type="PANTHER" id="PTHR16950">
    <property type="entry name" value="ZINC TRANSPORTER SLC39A7 HISTIDINE-RICH MEMBRANE PROTEIN KE4"/>
    <property type="match status" value="1"/>
</dbReference>
<evidence type="ECO:0000256" key="5">
    <source>
        <dbReference type="ARBA" id="ARBA00038485"/>
    </source>
</evidence>
<feature type="transmembrane region" description="Helical" evidence="6">
    <location>
        <begin position="89"/>
        <end position="107"/>
    </location>
</feature>
<accession>A0A6L2PTJ8</accession>
<dbReference type="AlphaFoldDB" id="A0A6L2PTJ8"/>
<dbReference type="GO" id="GO:0005385">
    <property type="term" value="F:zinc ion transmembrane transporter activity"/>
    <property type="evidence" value="ECO:0007669"/>
    <property type="project" value="TreeGrafter"/>
</dbReference>
<evidence type="ECO:0000256" key="2">
    <source>
        <dbReference type="ARBA" id="ARBA00022692"/>
    </source>
</evidence>
<dbReference type="OrthoDB" id="200954at2759"/>
<dbReference type="EMBL" id="BLKM01012228">
    <property type="protein sequence ID" value="GFG35943.1"/>
    <property type="molecule type" value="Genomic_DNA"/>
</dbReference>
<keyword evidence="4 6" id="KW-0472">Membrane</keyword>
<comment type="caution">
    <text evidence="7">The sequence shown here is derived from an EMBL/GenBank/DDBJ whole genome shotgun (WGS) entry which is preliminary data.</text>
</comment>
<evidence type="ECO:0000313" key="7">
    <source>
        <dbReference type="EMBL" id="GFG35943.1"/>
    </source>
</evidence>
<feature type="transmembrane region" description="Helical" evidence="6">
    <location>
        <begin position="127"/>
        <end position="144"/>
    </location>
</feature>
<evidence type="ECO:0000256" key="4">
    <source>
        <dbReference type="ARBA" id="ARBA00023136"/>
    </source>
</evidence>
<evidence type="ECO:0000256" key="1">
    <source>
        <dbReference type="ARBA" id="ARBA00004141"/>
    </source>
</evidence>
<dbReference type="Proteomes" id="UP000502823">
    <property type="component" value="Unassembled WGS sequence"/>
</dbReference>
<keyword evidence="8" id="KW-1185">Reference proteome</keyword>
<comment type="subcellular location">
    <subcellularLocation>
        <location evidence="1">Membrane</location>
        <topology evidence="1">Multi-pass membrane protein</topology>
    </subcellularLocation>
</comment>
<dbReference type="PANTHER" id="PTHR16950:SF16">
    <property type="entry name" value="ZINC TRANSPORTER ZIP13"/>
    <property type="match status" value="1"/>
</dbReference>
<gene>
    <name evidence="7" type="ORF">Cfor_02914</name>
</gene>